<dbReference type="EMBL" id="JQCF01000006">
    <property type="protein sequence ID" value="KRN99943.1"/>
    <property type="molecule type" value="Genomic_DNA"/>
</dbReference>
<reference evidence="2 3" key="1">
    <citation type="journal article" date="2015" name="Genome Announc.">
        <title>Expanding the biotechnology potential of lactobacilli through comparative genomics of 213 strains and associated genera.</title>
        <authorList>
            <person name="Sun Z."/>
            <person name="Harris H.M."/>
            <person name="McCann A."/>
            <person name="Guo C."/>
            <person name="Argimon S."/>
            <person name="Zhang W."/>
            <person name="Yang X."/>
            <person name="Jeffery I.B."/>
            <person name="Cooney J.C."/>
            <person name="Kagawa T.F."/>
            <person name="Liu W."/>
            <person name="Song Y."/>
            <person name="Salvetti E."/>
            <person name="Wrobel A."/>
            <person name="Rasinkangas P."/>
            <person name="Parkhill J."/>
            <person name="Rea M.C."/>
            <person name="O'Sullivan O."/>
            <person name="Ritari J."/>
            <person name="Douillard F.P."/>
            <person name="Paul Ross R."/>
            <person name="Yang R."/>
            <person name="Briner A.E."/>
            <person name="Felis G.E."/>
            <person name="de Vos W.M."/>
            <person name="Barrangou R."/>
            <person name="Klaenhammer T.R."/>
            <person name="Caufield P.W."/>
            <person name="Cui Y."/>
            <person name="Zhang H."/>
            <person name="O'Toole P.W."/>
        </authorList>
    </citation>
    <scope>NUCLEOTIDE SEQUENCE [LARGE SCALE GENOMIC DNA]</scope>
    <source>
        <strain evidence="2 3">DSM 24716</strain>
    </source>
</reference>
<protein>
    <submittedName>
        <fullName evidence="2">Cell surface protein</fullName>
    </submittedName>
</protein>
<feature type="transmembrane region" description="Helical" evidence="1">
    <location>
        <begin position="246"/>
        <end position="264"/>
    </location>
</feature>
<keyword evidence="1" id="KW-0812">Transmembrane</keyword>
<accession>A0A0R2LLV3</accession>
<sequence length="432" mass="48408">MNSLVFSFVYTLSTYRLHDLMFRHDIGEIGAFVFLPIAVLGIYEIFYGERKHWLTLVFGMTGIIYSHAISPILVAILIIIIACCQIPELKKNPKRLLSLLWAVICSVLLSLAYFLPMIEQVHHTQFMLGQSEGMLPNGASDMADLTNWSLNNTVGQPNIGITLFLAAIVILVSFTKIKNNAIKQFSVIGAVMLLCSTKIFPWVLINKTPLRMIQYPWRFDMVATILLAIFVASDPLNIFSSKVAKSGLVIFVFLLAVSASYRLVANSSLQLMPYAQYSQLDSFSIGAGQEYLPKGTNLSELQRSSHKPKIEQGKVKISNFKQYGTRLSFDFKNAKNAKVDLPIIAYYGFQSTQSSGKVSKIKMDSKNNNLAQVTVNGKGKVIVDYFETATQKVTRRISFLSLLVIIALIFINKLNLVDFDRIEGLRTSNKEK</sequence>
<dbReference type="PATRIC" id="fig|993692.3.peg.2316"/>
<feature type="transmembrane region" description="Helical" evidence="1">
    <location>
        <begin position="217"/>
        <end position="239"/>
    </location>
</feature>
<feature type="transmembrane region" description="Helical" evidence="1">
    <location>
        <begin position="187"/>
        <end position="205"/>
    </location>
</feature>
<feature type="transmembrane region" description="Helical" evidence="1">
    <location>
        <begin position="26"/>
        <end position="47"/>
    </location>
</feature>
<feature type="transmembrane region" description="Helical" evidence="1">
    <location>
        <begin position="53"/>
        <end position="84"/>
    </location>
</feature>
<feature type="transmembrane region" description="Helical" evidence="1">
    <location>
        <begin position="397"/>
        <end position="416"/>
    </location>
</feature>
<organism evidence="2 3">
    <name type="scientific">Companilactobacillus kimchiensis</name>
    <dbReference type="NCBI Taxonomy" id="993692"/>
    <lineage>
        <taxon>Bacteria</taxon>
        <taxon>Bacillati</taxon>
        <taxon>Bacillota</taxon>
        <taxon>Bacilli</taxon>
        <taxon>Lactobacillales</taxon>
        <taxon>Lactobacillaceae</taxon>
        <taxon>Companilactobacillus</taxon>
    </lineage>
</organism>
<feature type="transmembrane region" description="Helical" evidence="1">
    <location>
        <begin position="96"/>
        <end position="118"/>
    </location>
</feature>
<comment type="caution">
    <text evidence="2">The sequence shown here is derived from an EMBL/GenBank/DDBJ whole genome shotgun (WGS) entry which is preliminary data.</text>
</comment>
<gene>
    <name evidence="2" type="ORF">IV57_GL002276</name>
</gene>
<proteinExistence type="predicted"/>
<dbReference type="Proteomes" id="UP000051006">
    <property type="component" value="Unassembled WGS sequence"/>
</dbReference>
<dbReference type="STRING" id="993692.IV57_GL002276"/>
<evidence type="ECO:0000256" key="1">
    <source>
        <dbReference type="SAM" id="Phobius"/>
    </source>
</evidence>
<keyword evidence="1" id="KW-1133">Transmembrane helix</keyword>
<keyword evidence="1" id="KW-0472">Membrane</keyword>
<dbReference type="AlphaFoldDB" id="A0A0R2LLV3"/>
<keyword evidence="3" id="KW-1185">Reference proteome</keyword>
<evidence type="ECO:0000313" key="3">
    <source>
        <dbReference type="Proteomes" id="UP000051006"/>
    </source>
</evidence>
<feature type="transmembrane region" description="Helical" evidence="1">
    <location>
        <begin position="158"/>
        <end position="175"/>
    </location>
</feature>
<evidence type="ECO:0000313" key="2">
    <source>
        <dbReference type="EMBL" id="KRN99943.1"/>
    </source>
</evidence>
<name>A0A0R2LLV3_9LACO</name>